<protein>
    <recommendedName>
        <fullName evidence="5">ABC transporter substrate-binding protein</fullName>
    </recommendedName>
</protein>
<dbReference type="Gene3D" id="3.40.190.10">
    <property type="entry name" value="Periplasmic binding protein-like II"/>
    <property type="match status" value="2"/>
</dbReference>
<organism evidence="3 4">
    <name type="scientific">Candidatus Wallbacteria bacterium GWC2_49_35</name>
    <dbReference type="NCBI Taxonomy" id="1817813"/>
    <lineage>
        <taxon>Bacteria</taxon>
        <taxon>Candidatus Walliibacteriota</taxon>
    </lineage>
</organism>
<dbReference type="InterPro" id="IPR050490">
    <property type="entry name" value="Bact_solute-bd_prot1"/>
</dbReference>
<dbReference type="Proteomes" id="UP000178735">
    <property type="component" value="Unassembled WGS sequence"/>
</dbReference>
<dbReference type="AlphaFoldDB" id="A0A1F7X0B4"/>
<dbReference type="EMBL" id="MGFH01000036">
    <property type="protein sequence ID" value="OGM07818.1"/>
    <property type="molecule type" value="Genomic_DNA"/>
</dbReference>
<dbReference type="InterPro" id="IPR006059">
    <property type="entry name" value="SBP"/>
</dbReference>
<evidence type="ECO:0000256" key="2">
    <source>
        <dbReference type="ARBA" id="ARBA00022448"/>
    </source>
</evidence>
<comment type="similarity">
    <text evidence="1">Belongs to the bacterial solute-binding protein 1 family.</text>
</comment>
<sequence length="412" mass="45589">MRFLTSIVMVLLILTISAVPAHCRINIIGTWGGVELDNFLKVCEASSVEVSFETTRDLDAIIETRAGGGNLPDAAIIPNPSKVRDLAKRGIIKPLAFLNKEEMINKYSKKWTDMGCFAGKIYCVFYKVTNKSLIWYNPGQFSALGLKAPVNWNELVSLSDKISSKGTPAWSIGADIGWPLTDWIENIIAKNYGGEFYQSWVDHDIAWTHADIKNAFNIWGQIVDKDRNLYGKRSGTLAETFQKASFAVFKQPPEAMMYCGADFMGGIISEGVSGLKPGINISFFAFPAAAESKTSPIVVGADAIVLFRQGAEAEKLVKFLTSAQAHKIWAGRGGFISHNKDVDLNVYPDELSKKSARMVCESDDIVFDASDMMPPAVGNRGGFWDACKRYLKNPQDLDKILEDMEKLAKQHY</sequence>
<evidence type="ECO:0000256" key="1">
    <source>
        <dbReference type="ARBA" id="ARBA00008520"/>
    </source>
</evidence>
<evidence type="ECO:0000313" key="3">
    <source>
        <dbReference type="EMBL" id="OGM07818.1"/>
    </source>
</evidence>
<evidence type="ECO:0000313" key="4">
    <source>
        <dbReference type="Proteomes" id="UP000178735"/>
    </source>
</evidence>
<dbReference type="Pfam" id="PF01547">
    <property type="entry name" value="SBP_bac_1"/>
    <property type="match status" value="1"/>
</dbReference>
<dbReference type="PANTHER" id="PTHR43649:SF29">
    <property type="entry name" value="OSMOPROTECTIVE COMPOUNDS-BINDING PROTEIN GGTB"/>
    <property type="match status" value="1"/>
</dbReference>
<dbReference type="PANTHER" id="PTHR43649">
    <property type="entry name" value="ARABINOSE-BINDING PROTEIN-RELATED"/>
    <property type="match status" value="1"/>
</dbReference>
<dbReference type="STRING" id="1817813.A2008_06715"/>
<proteinExistence type="inferred from homology"/>
<name>A0A1F7X0B4_9BACT</name>
<reference evidence="3 4" key="1">
    <citation type="journal article" date="2016" name="Nat. Commun.">
        <title>Thousands of microbial genomes shed light on interconnected biogeochemical processes in an aquifer system.</title>
        <authorList>
            <person name="Anantharaman K."/>
            <person name="Brown C.T."/>
            <person name="Hug L.A."/>
            <person name="Sharon I."/>
            <person name="Castelle C.J."/>
            <person name="Probst A.J."/>
            <person name="Thomas B.C."/>
            <person name="Singh A."/>
            <person name="Wilkins M.J."/>
            <person name="Karaoz U."/>
            <person name="Brodie E.L."/>
            <person name="Williams K.H."/>
            <person name="Hubbard S.S."/>
            <person name="Banfield J.F."/>
        </authorList>
    </citation>
    <scope>NUCLEOTIDE SEQUENCE [LARGE SCALE GENOMIC DNA]</scope>
</reference>
<gene>
    <name evidence="3" type="ORF">A2008_06715</name>
</gene>
<evidence type="ECO:0008006" key="5">
    <source>
        <dbReference type="Google" id="ProtNLM"/>
    </source>
</evidence>
<comment type="caution">
    <text evidence="3">The sequence shown here is derived from an EMBL/GenBank/DDBJ whole genome shotgun (WGS) entry which is preliminary data.</text>
</comment>
<keyword evidence="2" id="KW-0813">Transport</keyword>
<accession>A0A1F7X0B4</accession>
<dbReference type="SUPFAM" id="SSF53850">
    <property type="entry name" value="Periplasmic binding protein-like II"/>
    <property type="match status" value="1"/>
</dbReference>